<dbReference type="GO" id="GO:0005829">
    <property type="term" value="C:cytosol"/>
    <property type="evidence" value="ECO:0007669"/>
    <property type="project" value="TreeGrafter"/>
</dbReference>
<dbReference type="FunFam" id="3.40.50.280:FF:000003">
    <property type="entry name" value="Dimethylamine methyltransferase corrinoid protein"/>
    <property type="match status" value="1"/>
</dbReference>
<keyword evidence="3" id="KW-0170">Cobalt</keyword>
<comment type="caution">
    <text evidence="6">The sequence shown here is derived from an EMBL/GenBank/DDBJ whole genome shotgun (WGS) entry which is preliminary data.</text>
</comment>
<dbReference type="PROSITE" id="PS51332">
    <property type="entry name" value="B12_BINDING"/>
    <property type="match status" value="1"/>
</dbReference>
<evidence type="ECO:0000256" key="3">
    <source>
        <dbReference type="ARBA" id="ARBA00023285"/>
    </source>
</evidence>
<evidence type="ECO:0000313" key="6">
    <source>
        <dbReference type="EMBL" id="KKM26032.1"/>
    </source>
</evidence>
<evidence type="ECO:0008006" key="7">
    <source>
        <dbReference type="Google" id="ProtNLM"/>
    </source>
</evidence>
<dbReference type="Gene3D" id="1.10.1240.10">
    <property type="entry name" value="Methionine synthase domain"/>
    <property type="match status" value="1"/>
</dbReference>
<dbReference type="InterPro" id="IPR036724">
    <property type="entry name" value="Cobalamin-bd_sf"/>
</dbReference>
<gene>
    <name evidence="6" type="ORF">LCGC14_1588990</name>
</gene>
<dbReference type="CDD" id="cd02070">
    <property type="entry name" value="corrinoid_protein_B12-BD"/>
    <property type="match status" value="1"/>
</dbReference>
<organism evidence="6">
    <name type="scientific">marine sediment metagenome</name>
    <dbReference type="NCBI Taxonomy" id="412755"/>
    <lineage>
        <taxon>unclassified sequences</taxon>
        <taxon>metagenomes</taxon>
        <taxon>ecological metagenomes</taxon>
    </lineage>
</organism>
<dbReference type="GO" id="GO:0050667">
    <property type="term" value="P:homocysteine metabolic process"/>
    <property type="evidence" value="ECO:0007669"/>
    <property type="project" value="TreeGrafter"/>
</dbReference>
<name>A0A0F9IEZ0_9ZZZZ</name>
<keyword evidence="2" id="KW-0479">Metal-binding</keyword>
<dbReference type="AlphaFoldDB" id="A0A0F9IEZ0"/>
<dbReference type="Pfam" id="PF02607">
    <property type="entry name" value="B12-binding_2"/>
    <property type="match status" value="1"/>
</dbReference>
<proteinExistence type="inferred from homology"/>
<feature type="domain" description="B12-binding" evidence="4">
    <location>
        <begin position="106"/>
        <end position="233"/>
    </location>
</feature>
<dbReference type="SUPFAM" id="SSF52242">
    <property type="entry name" value="Cobalamin (vitamin B12)-binding domain"/>
    <property type="match status" value="1"/>
</dbReference>
<dbReference type="Gene3D" id="3.40.50.280">
    <property type="entry name" value="Cobalamin-binding domain"/>
    <property type="match status" value="1"/>
</dbReference>
<dbReference type="PANTHER" id="PTHR45833:SF1">
    <property type="entry name" value="METHIONINE SYNTHASE"/>
    <property type="match status" value="1"/>
</dbReference>
<dbReference type="GO" id="GO:0046872">
    <property type="term" value="F:metal ion binding"/>
    <property type="evidence" value="ECO:0007669"/>
    <property type="project" value="UniProtKB-KW"/>
</dbReference>
<dbReference type="GO" id="GO:0031419">
    <property type="term" value="F:cobalamin binding"/>
    <property type="evidence" value="ECO:0007669"/>
    <property type="project" value="InterPro"/>
</dbReference>
<dbReference type="InterPro" id="IPR050554">
    <property type="entry name" value="Met_Synthase/Corrinoid"/>
</dbReference>
<sequence length="233" mass="25423">MNIKKKNGLKGIFAMKKEEILKNLFDAVVEMNVQKGKDAATLLIKENCNPLEGIEDGLLKGMKVTGEKFNKLEIYLPELMMAARVFNSAMTILKPHISADSKSTQKGTVLIGTVKGDIHQIGKDLVAMLLETGGFDVHNIGEDVSTSTFIEEAGRVDADIIALSSLLTTTMASQKDLIDILKETGQREKYLVMIGGAPTSQKWADDIGADIYGENAERAVSLALEFMSKKQKS</sequence>
<accession>A0A0F9IEZ0</accession>
<dbReference type="GO" id="GO:0008705">
    <property type="term" value="F:methionine synthase activity"/>
    <property type="evidence" value="ECO:0007669"/>
    <property type="project" value="TreeGrafter"/>
</dbReference>
<dbReference type="EMBL" id="LAZR01012589">
    <property type="protein sequence ID" value="KKM26032.1"/>
    <property type="molecule type" value="Genomic_DNA"/>
</dbReference>
<evidence type="ECO:0000259" key="5">
    <source>
        <dbReference type="PROSITE" id="PS51337"/>
    </source>
</evidence>
<comment type="similarity">
    <text evidence="1">Belongs to the methylamine corrinoid protein family.</text>
</comment>
<dbReference type="PROSITE" id="PS51337">
    <property type="entry name" value="B12_BINDING_NTER"/>
    <property type="match status" value="1"/>
</dbReference>
<dbReference type="SUPFAM" id="SSF47644">
    <property type="entry name" value="Methionine synthase domain"/>
    <property type="match status" value="1"/>
</dbReference>
<dbReference type="GO" id="GO:0046653">
    <property type="term" value="P:tetrahydrofolate metabolic process"/>
    <property type="evidence" value="ECO:0007669"/>
    <property type="project" value="TreeGrafter"/>
</dbReference>
<dbReference type="InterPro" id="IPR006158">
    <property type="entry name" value="Cobalamin-bd"/>
</dbReference>
<reference evidence="6" key="1">
    <citation type="journal article" date="2015" name="Nature">
        <title>Complex archaea that bridge the gap between prokaryotes and eukaryotes.</title>
        <authorList>
            <person name="Spang A."/>
            <person name="Saw J.H."/>
            <person name="Jorgensen S.L."/>
            <person name="Zaremba-Niedzwiedzka K."/>
            <person name="Martijn J."/>
            <person name="Lind A.E."/>
            <person name="van Eijk R."/>
            <person name="Schleper C."/>
            <person name="Guy L."/>
            <person name="Ettema T.J."/>
        </authorList>
    </citation>
    <scope>NUCLEOTIDE SEQUENCE</scope>
</reference>
<dbReference type="InterPro" id="IPR003759">
    <property type="entry name" value="Cbl-bd_cap"/>
</dbReference>
<dbReference type="SMART" id="SM01018">
    <property type="entry name" value="B12-binding_2"/>
    <property type="match status" value="1"/>
</dbReference>
<feature type="domain" description="B12-binding N-terminal" evidence="5">
    <location>
        <begin position="11"/>
        <end position="105"/>
    </location>
</feature>
<dbReference type="InterPro" id="IPR036594">
    <property type="entry name" value="Meth_synthase_dom"/>
</dbReference>
<dbReference type="PANTHER" id="PTHR45833">
    <property type="entry name" value="METHIONINE SYNTHASE"/>
    <property type="match status" value="1"/>
</dbReference>
<evidence type="ECO:0000259" key="4">
    <source>
        <dbReference type="PROSITE" id="PS51332"/>
    </source>
</evidence>
<evidence type="ECO:0000256" key="1">
    <source>
        <dbReference type="ARBA" id="ARBA00010854"/>
    </source>
</evidence>
<dbReference type="Pfam" id="PF02310">
    <property type="entry name" value="B12-binding"/>
    <property type="match status" value="1"/>
</dbReference>
<evidence type="ECO:0000256" key="2">
    <source>
        <dbReference type="ARBA" id="ARBA00022723"/>
    </source>
</evidence>
<protein>
    <recommendedName>
        <fullName evidence="7">B12-binding domain-containing protein</fullName>
    </recommendedName>
</protein>